<dbReference type="GO" id="GO:0022857">
    <property type="term" value="F:transmembrane transporter activity"/>
    <property type="evidence" value="ECO:0007669"/>
    <property type="project" value="InterPro"/>
</dbReference>
<dbReference type="GO" id="GO:0006820">
    <property type="term" value="P:monoatomic anion transport"/>
    <property type="evidence" value="ECO:0007669"/>
    <property type="project" value="TreeGrafter"/>
</dbReference>
<feature type="transmembrane region" description="Helical" evidence="5">
    <location>
        <begin position="246"/>
        <end position="263"/>
    </location>
</feature>
<keyword evidence="8" id="KW-1185">Reference proteome</keyword>
<evidence type="ECO:0000259" key="6">
    <source>
        <dbReference type="PROSITE" id="PS50850"/>
    </source>
</evidence>
<dbReference type="Pfam" id="PF07690">
    <property type="entry name" value="MFS_1"/>
    <property type="match status" value="1"/>
</dbReference>
<dbReference type="SUPFAM" id="SSF103473">
    <property type="entry name" value="MFS general substrate transporter"/>
    <property type="match status" value="1"/>
</dbReference>
<dbReference type="AlphaFoldDB" id="A0AAW1V3K6"/>
<evidence type="ECO:0000256" key="1">
    <source>
        <dbReference type="ARBA" id="ARBA00004141"/>
    </source>
</evidence>
<name>A0AAW1V3K6_9CUCU</name>
<dbReference type="InterPro" id="IPR050382">
    <property type="entry name" value="MFS_Na/Anion_cotransporter"/>
</dbReference>
<evidence type="ECO:0000256" key="3">
    <source>
        <dbReference type="ARBA" id="ARBA00022989"/>
    </source>
</evidence>
<feature type="transmembrane region" description="Helical" evidence="5">
    <location>
        <begin position="186"/>
        <end position="203"/>
    </location>
</feature>
<dbReference type="EMBL" id="JARQZJ010000121">
    <property type="protein sequence ID" value="KAK9887953.1"/>
    <property type="molecule type" value="Genomic_DNA"/>
</dbReference>
<dbReference type="GO" id="GO:0016020">
    <property type="term" value="C:membrane"/>
    <property type="evidence" value="ECO:0007669"/>
    <property type="project" value="UniProtKB-SubCell"/>
</dbReference>
<dbReference type="InterPro" id="IPR036259">
    <property type="entry name" value="MFS_trans_sf"/>
</dbReference>
<feature type="transmembrane region" description="Helical" evidence="5">
    <location>
        <begin position="407"/>
        <end position="426"/>
    </location>
</feature>
<organism evidence="7 8">
    <name type="scientific">Henosepilachna vigintioctopunctata</name>
    <dbReference type="NCBI Taxonomy" id="420089"/>
    <lineage>
        <taxon>Eukaryota</taxon>
        <taxon>Metazoa</taxon>
        <taxon>Ecdysozoa</taxon>
        <taxon>Arthropoda</taxon>
        <taxon>Hexapoda</taxon>
        <taxon>Insecta</taxon>
        <taxon>Pterygota</taxon>
        <taxon>Neoptera</taxon>
        <taxon>Endopterygota</taxon>
        <taxon>Coleoptera</taxon>
        <taxon>Polyphaga</taxon>
        <taxon>Cucujiformia</taxon>
        <taxon>Coccinelloidea</taxon>
        <taxon>Coccinellidae</taxon>
        <taxon>Epilachninae</taxon>
        <taxon>Epilachnini</taxon>
        <taxon>Henosepilachna</taxon>
    </lineage>
</organism>
<comment type="subcellular location">
    <subcellularLocation>
        <location evidence="1">Membrane</location>
        <topology evidence="1">Multi-pass membrane protein</topology>
    </subcellularLocation>
</comment>
<feature type="transmembrane region" description="Helical" evidence="5">
    <location>
        <begin position="89"/>
        <end position="108"/>
    </location>
</feature>
<evidence type="ECO:0000256" key="5">
    <source>
        <dbReference type="SAM" id="Phobius"/>
    </source>
</evidence>
<sequence length="470" mass="52985">MVDECLMEPPAKGFGIRHWQVILHFFFYVIIDGTKMSIAGTIPYIIRSPDGSSNWSTESLSLAVSSYLFGFLITGLFGGWLCKKCGFKWPMVITMVIISVITLNLPLITREYGHQGLIACRLIQGLCAGLVYPMPADFISRWIPVQERTVLGTIIYASGRIGDVIGMYMPIYLAETSLGWSFIYTQYGYIAVIWAILMGIFGADSPEEYPKAISEEELNYIVRSRGNAKPLTKIDIPWKRMLTSSAFWSIVIAQIGALWLFNVEYGNLMVFLNIFYDVRIRSGAFLIVLSISWIFTFIYSAVAQLFIKENKTTIGQSRKIFNTIGCLVPSVILILYLILPASNPFVGVFLFTILSIGSVATIVGSKLNINDITGNFAPIIFAVANWMGIVFTVVFTLLINIPFVDTWTVVFVFTIILLILTNLFFLKFGSGEDQMWESYEEVRDEESELSKSTSRASNDERKYLLFIKKH</sequence>
<dbReference type="PANTHER" id="PTHR11662:SF280">
    <property type="entry name" value="FI21844P1-RELATED"/>
    <property type="match status" value="1"/>
</dbReference>
<keyword evidence="3 5" id="KW-1133">Transmembrane helix</keyword>
<reference evidence="7 8" key="1">
    <citation type="submission" date="2023-03" db="EMBL/GenBank/DDBJ databases">
        <title>Genome insight into feeding habits of ladybird beetles.</title>
        <authorList>
            <person name="Li H.-S."/>
            <person name="Huang Y.-H."/>
            <person name="Pang H."/>
        </authorList>
    </citation>
    <scope>NUCLEOTIDE SEQUENCE [LARGE SCALE GENOMIC DNA]</scope>
    <source>
        <strain evidence="7">SYSU_2023b</strain>
        <tissue evidence="7">Whole body</tissue>
    </source>
</reference>
<feature type="transmembrane region" description="Helical" evidence="5">
    <location>
        <begin position="319"/>
        <end position="339"/>
    </location>
</feature>
<feature type="domain" description="Major facilitator superfamily (MFS) profile" evidence="6">
    <location>
        <begin position="21"/>
        <end position="433"/>
    </location>
</feature>
<dbReference type="PROSITE" id="PS50850">
    <property type="entry name" value="MFS"/>
    <property type="match status" value="1"/>
</dbReference>
<dbReference type="Proteomes" id="UP001431783">
    <property type="component" value="Unassembled WGS sequence"/>
</dbReference>
<comment type="caution">
    <text evidence="7">The sequence shown here is derived from an EMBL/GenBank/DDBJ whole genome shotgun (WGS) entry which is preliminary data.</text>
</comment>
<dbReference type="InterPro" id="IPR020846">
    <property type="entry name" value="MFS_dom"/>
</dbReference>
<keyword evidence="2 5" id="KW-0812">Transmembrane</keyword>
<evidence type="ECO:0000313" key="7">
    <source>
        <dbReference type="EMBL" id="KAK9887953.1"/>
    </source>
</evidence>
<evidence type="ECO:0000313" key="8">
    <source>
        <dbReference type="Proteomes" id="UP001431783"/>
    </source>
</evidence>
<feature type="transmembrane region" description="Helical" evidence="5">
    <location>
        <begin position="66"/>
        <end position="82"/>
    </location>
</feature>
<keyword evidence="4 5" id="KW-0472">Membrane</keyword>
<gene>
    <name evidence="7" type="ORF">WA026_000251</name>
</gene>
<evidence type="ECO:0000256" key="2">
    <source>
        <dbReference type="ARBA" id="ARBA00022692"/>
    </source>
</evidence>
<dbReference type="InterPro" id="IPR011701">
    <property type="entry name" value="MFS"/>
</dbReference>
<proteinExistence type="predicted"/>
<accession>A0AAW1V3K6</accession>
<evidence type="ECO:0000256" key="4">
    <source>
        <dbReference type="ARBA" id="ARBA00023136"/>
    </source>
</evidence>
<feature type="transmembrane region" description="Helical" evidence="5">
    <location>
        <begin position="283"/>
        <end position="307"/>
    </location>
</feature>
<dbReference type="PANTHER" id="PTHR11662">
    <property type="entry name" value="SOLUTE CARRIER FAMILY 17"/>
    <property type="match status" value="1"/>
</dbReference>
<feature type="transmembrane region" description="Helical" evidence="5">
    <location>
        <begin position="153"/>
        <end position="174"/>
    </location>
</feature>
<feature type="transmembrane region" description="Helical" evidence="5">
    <location>
        <begin position="21"/>
        <end position="46"/>
    </location>
</feature>
<protein>
    <recommendedName>
        <fullName evidence="6">Major facilitator superfamily (MFS) profile domain-containing protein</fullName>
    </recommendedName>
</protein>
<dbReference type="Gene3D" id="1.20.1250.20">
    <property type="entry name" value="MFS general substrate transporter like domains"/>
    <property type="match status" value="1"/>
</dbReference>
<feature type="transmembrane region" description="Helical" evidence="5">
    <location>
        <begin position="345"/>
        <end position="364"/>
    </location>
</feature>
<feature type="transmembrane region" description="Helical" evidence="5">
    <location>
        <begin position="376"/>
        <end position="401"/>
    </location>
</feature>